<evidence type="ECO:0000256" key="2">
    <source>
        <dbReference type="ARBA" id="ARBA00023125"/>
    </source>
</evidence>
<dbReference type="Pfam" id="PF00392">
    <property type="entry name" value="GntR"/>
    <property type="match status" value="1"/>
</dbReference>
<dbReference type="SMART" id="SM00345">
    <property type="entry name" value="HTH_GNTR"/>
    <property type="match status" value="1"/>
</dbReference>
<dbReference type="SUPFAM" id="SSF48008">
    <property type="entry name" value="GntR ligand-binding domain-like"/>
    <property type="match status" value="1"/>
</dbReference>
<evidence type="ECO:0000259" key="4">
    <source>
        <dbReference type="PROSITE" id="PS50949"/>
    </source>
</evidence>
<dbReference type="InterPro" id="IPR036388">
    <property type="entry name" value="WH-like_DNA-bd_sf"/>
</dbReference>
<comment type="caution">
    <text evidence="5">The sequence shown here is derived from an EMBL/GenBank/DDBJ whole genome shotgun (WGS) entry which is preliminary data.</text>
</comment>
<sequence>MPLSAASAPIDRDADTLDIAFRLDRKRPVADQVFEALKHAIVTVRLRPGTSISENRMCRHFGVSRTPVRSAIIRLADEGLIDVYPQQGSFVAPIRLGAVRDSHFVRKALELAVLTDAARLWTPEKSAEARAIVESQRTVLAAGDVDLFLDEDERLHQAFSTFAERQGVWATILAEKARLGRFVRLFGKPERLSAVIAEHLAVLDALDAGDAALARDRLEDHIDKIFKMFDEVPEQYRPYVVE</sequence>
<evidence type="ECO:0000256" key="1">
    <source>
        <dbReference type="ARBA" id="ARBA00023015"/>
    </source>
</evidence>
<dbReference type="GO" id="GO:0003677">
    <property type="term" value="F:DNA binding"/>
    <property type="evidence" value="ECO:0007669"/>
    <property type="project" value="UniProtKB-KW"/>
</dbReference>
<evidence type="ECO:0000313" key="5">
    <source>
        <dbReference type="EMBL" id="MDQ0472986.1"/>
    </source>
</evidence>
<dbReference type="RefSeq" id="WP_307280624.1">
    <property type="nucleotide sequence ID" value="NZ_JAUSVX010000014.1"/>
</dbReference>
<dbReference type="CDD" id="cd07377">
    <property type="entry name" value="WHTH_GntR"/>
    <property type="match status" value="1"/>
</dbReference>
<dbReference type="InterPro" id="IPR036390">
    <property type="entry name" value="WH_DNA-bd_sf"/>
</dbReference>
<dbReference type="InterPro" id="IPR011711">
    <property type="entry name" value="GntR_C"/>
</dbReference>
<keyword evidence="2 5" id="KW-0238">DNA-binding</keyword>
<dbReference type="PROSITE" id="PS50949">
    <property type="entry name" value="HTH_GNTR"/>
    <property type="match status" value="1"/>
</dbReference>
<protein>
    <submittedName>
        <fullName evidence="5">DNA-binding GntR family transcriptional regulator</fullName>
    </submittedName>
</protein>
<dbReference type="InterPro" id="IPR008920">
    <property type="entry name" value="TF_FadR/GntR_C"/>
</dbReference>
<dbReference type="Gene3D" id="1.20.120.530">
    <property type="entry name" value="GntR ligand-binding domain-like"/>
    <property type="match status" value="1"/>
</dbReference>
<proteinExistence type="predicted"/>
<dbReference type="EMBL" id="JAUSVX010000014">
    <property type="protein sequence ID" value="MDQ0472986.1"/>
    <property type="molecule type" value="Genomic_DNA"/>
</dbReference>
<evidence type="ECO:0000256" key="3">
    <source>
        <dbReference type="ARBA" id="ARBA00023163"/>
    </source>
</evidence>
<dbReference type="SMART" id="SM00895">
    <property type="entry name" value="FCD"/>
    <property type="match status" value="1"/>
</dbReference>
<keyword evidence="1" id="KW-0805">Transcription regulation</keyword>
<reference evidence="5 6" key="1">
    <citation type="submission" date="2023-07" db="EMBL/GenBank/DDBJ databases">
        <title>Genomic Encyclopedia of Type Strains, Phase IV (KMG-IV): sequencing the most valuable type-strain genomes for metagenomic binning, comparative biology and taxonomic classification.</title>
        <authorList>
            <person name="Goeker M."/>
        </authorList>
    </citation>
    <scope>NUCLEOTIDE SEQUENCE [LARGE SCALE GENOMIC DNA]</scope>
    <source>
        <strain evidence="5 6">DSM 19619</strain>
    </source>
</reference>
<dbReference type="PRINTS" id="PR00035">
    <property type="entry name" value="HTHGNTR"/>
</dbReference>
<dbReference type="InterPro" id="IPR000524">
    <property type="entry name" value="Tscrpt_reg_HTH_GntR"/>
</dbReference>
<dbReference type="Proteomes" id="UP001242480">
    <property type="component" value="Unassembled WGS sequence"/>
</dbReference>
<dbReference type="SUPFAM" id="SSF46785">
    <property type="entry name" value="Winged helix' DNA-binding domain"/>
    <property type="match status" value="1"/>
</dbReference>
<gene>
    <name evidence="5" type="ORF">QO011_006019</name>
</gene>
<accession>A0ABU0JFC2</accession>
<keyword evidence="6" id="KW-1185">Reference proteome</keyword>
<feature type="domain" description="HTH gntR-type" evidence="4">
    <location>
        <begin position="27"/>
        <end position="94"/>
    </location>
</feature>
<dbReference type="Pfam" id="PF07729">
    <property type="entry name" value="FCD"/>
    <property type="match status" value="1"/>
</dbReference>
<keyword evidence="3" id="KW-0804">Transcription</keyword>
<organism evidence="5 6">
    <name type="scientific">Labrys wisconsinensis</name>
    <dbReference type="NCBI Taxonomy" id="425677"/>
    <lineage>
        <taxon>Bacteria</taxon>
        <taxon>Pseudomonadati</taxon>
        <taxon>Pseudomonadota</taxon>
        <taxon>Alphaproteobacteria</taxon>
        <taxon>Hyphomicrobiales</taxon>
        <taxon>Xanthobacteraceae</taxon>
        <taxon>Labrys</taxon>
    </lineage>
</organism>
<name>A0ABU0JFC2_9HYPH</name>
<dbReference type="PANTHER" id="PTHR43537">
    <property type="entry name" value="TRANSCRIPTIONAL REGULATOR, GNTR FAMILY"/>
    <property type="match status" value="1"/>
</dbReference>
<dbReference type="Gene3D" id="1.10.10.10">
    <property type="entry name" value="Winged helix-like DNA-binding domain superfamily/Winged helix DNA-binding domain"/>
    <property type="match status" value="1"/>
</dbReference>
<dbReference type="PANTHER" id="PTHR43537:SF45">
    <property type="entry name" value="GNTR FAMILY REGULATORY PROTEIN"/>
    <property type="match status" value="1"/>
</dbReference>
<evidence type="ECO:0000313" key="6">
    <source>
        <dbReference type="Proteomes" id="UP001242480"/>
    </source>
</evidence>